<comment type="caution">
    <text evidence="2">The sequence shown here is derived from an EMBL/GenBank/DDBJ whole genome shotgun (WGS) entry which is preliminary data.</text>
</comment>
<keyword evidence="3" id="KW-1185">Reference proteome</keyword>
<evidence type="ECO:0000313" key="2">
    <source>
        <dbReference type="EMBL" id="CAB3385211.1"/>
    </source>
</evidence>
<name>A0A8S1DVW2_9INSE</name>
<dbReference type="AlphaFoldDB" id="A0A8S1DVW2"/>
<evidence type="ECO:0000313" key="3">
    <source>
        <dbReference type="Proteomes" id="UP000494165"/>
    </source>
</evidence>
<sequence>MTNLRQSRQSWAIVKFIDRDQTAAERNERPILEVVPKVWITSEDTCMYPKEMEFFEALKNAGSKNGLVSDVSAMVTRGIQLLRLSSTELSANNRVMAFYEMKKPIRDTEESEAEGRFRKPNQKYGGPDSDFVSSASAFKGGSRAEKRPRLHVDRDETTMGGRRALASIPNSPSVSDMEDHEDVAHSQNFDINHEYQDTLFSQASPETPQISLTIVRKGPKPIPALAKQPESANLDGLLANNNWACNKSCCDFNMRANVALTDQMTEVIEMGKKTHCLYVQFIEARMLVAYGTGESDKDVARSITKKCFSESLRCKLCNQVVKKDGKTSLKKAFPELFEAIVESSMACCKVLGLKCDIQKLTSGMSEVFAQSPFCVEYRQNMSALAKAPSLKKKAPRPIIEGSVSSRTTKSSKNDVTLPARSKTDDPLLVYFDNQNSSEESTAEDESEDE</sequence>
<proteinExistence type="predicted"/>
<accession>A0A8S1DVW2</accession>
<gene>
    <name evidence="2" type="ORF">CLODIP_2_CD02015</name>
</gene>
<protein>
    <submittedName>
        <fullName evidence="2">Uncharacterized protein</fullName>
    </submittedName>
</protein>
<organism evidence="2 3">
    <name type="scientific">Cloeon dipterum</name>
    <dbReference type="NCBI Taxonomy" id="197152"/>
    <lineage>
        <taxon>Eukaryota</taxon>
        <taxon>Metazoa</taxon>
        <taxon>Ecdysozoa</taxon>
        <taxon>Arthropoda</taxon>
        <taxon>Hexapoda</taxon>
        <taxon>Insecta</taxon>
        <taxon>Pterygota</taxon>
        <taxon>Palaeoptera</taxon>
        <taxon>Ephemeroptera</taxon>
        <taxon>Pisciforma</taxon>
        <taxon>Baetidae</taxon>
        <taxon>Cloeon</taxon>
    </lineage>
</organism>
<dbReference type="Proteomes" id="UP000494165">
    <property type="component" value="Unassembled WGS sequence"/>
</dbReference>
<feature type="region of interest" description="Disordered" evidence="1">
    <location>
        <begin position="109"/>
        <end position="147"/>
    </location>
</feature>
<feature type="compositionally biased region" description="Acidic residues" evidence="1">
    <location>
        <begin position="440"/>
        <end position="449"/>
    </location>
</feature>
<dbReference type="EMBL" id="CADEPI010000399">
    <property type="protein sequence ID" value="CAB3385211.1"/>
    <property type="molecule type" value="Genomic_DNA"/>
</dbReference>
<reference evidence="2 3" key="1">
    <citation type="submission" date="2020-04" db="EMBL/GenBank/DDBJ databases">
        <authorList>
            <person name="Alioto T."/>
            <person name="Alioto T."/>
            <person name="Gomez Garrido J."/>
        </authorList>
    </citation>
    <scope>NUCLEOTIDE SEQUENCE [LARGE SCALE GENOMIC DNA]</scope>
</reference>
<feature type="region of interest" description="Disordered" evidence="1">
    <location>
        <begin position="395"/>
        <end position="449"/>
    </location>
</feature>
<feature type="compositionally biased region" description="Polar residues" evidence="1">
    <location>
        <begin position="402"/>
        <end position="414"/>
    </location>
</feature>
<evidence type="ECO:0000256" key="1">
    <source>
        <dbReference type="SAM" id="MobiDB-lite"/>
    </source>
</evidence>